<dbReference type="Proteomes" id="UP000289886">
    <property type="component" value="Unassembled WGS sequence"/>
</dbReference>
<dbReference type="Gene3D" id="3.10.129.10">
    <property type="entry name" value="Hotdog Thioesterase"/>
    <property type="match status" value="1"/>
</dbReference>
<dbReference type="InterPro" id="IPR040170">
    <property type="entry name" value="Cytosol_ACT"/>
</dbReference>
<protein>
    <submittedName>
        <fullName evidence="2">Acyl-coenzyme A thioesterase 12</fullName>
    </submittedName>
</protein>
<dbReference type="PANTHER" id="PTHR11049">
    <property type="entry name" value="ACYL COENZYME A THIOESTER HYDROLASE"/>
    <property type="match status" value="1"/>
</dbReference>
<proteinExistence type="predicted"/>
<sequence>KIRLKPVDCLTTAEDHLEYALASERRRLRLYNEDAFTKLMQDSHLLKGECSLEVGVRVEAYDCEEWTQGKARHINSAFLIYNASSDKAHTQTFPSVKYTSKDGQRRYLAAIVRKRIRLARKHILSSKEEGPLSVPWDKSNQVYLSYNNVAALTVLAGKHGWEVNSSQPKIRVYMNEELDTLSVQVEMHVRVSSLQAFFLLSDLSLRPSWDRHYSLQISNPRSPTEIISMSFACRSCEEVQVVNEDDKLYHITCPAVNKDKPRDFVVLMSRRQPCKEGDSYIVALRSVTVASVPPDPDYTRSEVLCAGFLISDASSATCKVEVHVGAQDKASSTLLATDNRSKP</sequence>
<gene>
    <name evidence="2" type="ORF">EOD39_20949</name>
</gene>
<dbReference type="Gene3D" id="3.30.530.20">
    <property type="match status" value="2"/>
</dbReference>
<dbReference type="SUPFAM" id="SSF55961">
    <property type="entry name" value="Bet v1-like"/>
    <property type="match status" value="1"/>
</dbReference>
<comment type="caution">
    <text evidence="2">The sequence shown here is derived from an EMBL/GenBank/DDBJ whole genome shotgun (WGS) entry which is preliminary data.</text>
</comment>
<feature type="domain" description="START" evidence="1">
    <location>
        <begin position="160"/>
        <end position="343"/>
    </location>
</feature>
<dbReference type="PROSITE" id="PS50848">
    <property type="entry name" value="START"/>
    <property type="match status" value="1"/>
</dbReference>
<evidence type="ECO:0000313" key="2">
    <source>
        <dbReference type="EMBL" id="RXM91659.1"/>
    </source>
</evidence>
<dbReference type="EMBL" id="SCEB01008096">
    <property type="protein sequence ID" value="RXM91659.1"/>
    <property type="molecule type" value="Genomic_DNA"/>
</dbReference>
<dbReference type="GO" id="GO:0005829">
    <property type="term" value="C:cytosol"/>
    <property type="evidence" value="ECO:0007669"/>
    <property type="project" value="TreeGrafter"/>
</dbReference>
<dbReference type="GO" id="GO:0006084">
    <property type="term" value="P:acetyl-CoA metabolic process"/>
    <property type="evidence" value="ECO:0007669"/>
    <property type="project" value="TreeGrafter"/>
</dbReference>
<accession>A0A444UU10</accession>
<dbReference type="AlphaFoldDB" id="A0A444UU10"/>
<reference evidence="2 3" key="1">
    <citation type="submission" date="2019-01" db="EMBL/GenBank/DDBJ databases">
        <title>Draft Genome and Complete Hox-Cluster Characterization of the Sterlet Sturgeon (Acipenser ruthenus).</title>
        <authorList>
            <person name="Wei Q."/>
        </authorList>
    </citation>
    <scope>NUCLEOTIDE SEQUENCE [LARGE SCALE GENOMIC DNA]</scope>
    <source>
        <strain evidence="2">WHYD16114868_AA</strain>
        <tissue evidence="2">Blood</tissue>
    </source>
</reference>
<dbReference type="GO" id="GO:0003986">
    <property type="term" value="F:acetyl-CoA hydrolase activity"/>
    <property type="evidence" value="ECO:0007669"/>
    <property type="project" value="TreeGrafter"/>
</dbReference>
<dbReference type="GO" id="GO:0008289">
    <property type="term" value="F:lipid binding"/>
    <property type="evidence" value="ECO:0007669"/>
    <property type="project" value="InterPro"/>
</dbReference>
<dbReference type="InterPro" id="IPR023393">
    <property type="entry name" value="START-like_dom_sf"/>
</dbReference>
<name>A0A444UU10_ACIRT</name>
<keyword evidence="3" id="KW-1185">Reference proteome</keyword>
<feature type="non-terminal residue" evidence="2">
    <location>
        <position position="1"/>
    </location>
</feature>
<evidence type="ECO:0000313" key="3">
    <source>
        <dbReference type="Proteomes" id="UP000289886"/>
    </source>
</evidence>
<dbReference type="InterPro" id="IPR002913">
    <property type="entry name" value="START_lipid-bd_dom"/>
</dbReference>
<evidence type="ECO:0000259" key="1">
    <source>
        <dbReference type="PROSITE" id="PS50848"/>
    </source>
</evidence>
<dbReference type="Pfam" id="PF01852">
    <property type="entry name" value="START"/>
    <property type="match status" value="1"/>
</dbReference>
<dbReference type="PANTHER" id="PTHR11049:SF3">
    <property type="entry name" value="ACETYL-COENZYME A THIOESTERASE"/>
    <property type="match status" value="1"/>
</dbReference>
<organism evidence="2 3">
    <name type="scientific">Acipenser ruthenus</name>
    <name type="common">Sterlet sturgeon</name>
    <dbReference type="NCBI Taxonomy" id="7906"/>
    <lineage>
        <taxon>Eukaryota</taxon>
        <taxon>Metazoa</taxon>
        <taxon>Chordata</taxon>
        <taxon>Craniata</taxon>
        <taxon>Vertebrata</taxon>
        <taxon>Euteleostomi</taxon>
        <taxon>Actinopterygii</taxon>
        <taxon>Chondrostei</taxon>
        <taxon>Acipenseriformes</taxon>
        <taxon>Acipenseridae</taxon>
        <taxon>Acipenser</taxon>
    </lineage>
</organism>